<comment type="caution">
    <text evidence="1">The sequence shown here is derived from an EMBL/GenBank/DDBJ whole genome shotgun (WGS) entry which is preliminary data.</text>
</comment>
<proteinExistence type="predicted"/>
<sequence length="118" mass="12553">MSVLPDPIAVVRDFVARVSPYDPEPDTEPLGFLTVSAISGTETVSITPHLARALAQALSAYRDPADRGSCAGCGGRRLDDNLHCVDCGRLHGILGEVISRQAARVRERAAADQADTVR</sequence>
<evidence type="ECO:0000313" key="2">
    <source>
        <dbReference type="Proteomes" id="UP001332243"/>
    </source>
</evidence>
<dbReference type="Proteomes" id="UP001332243">
    <property type="component" value="Unassembled WGS sequence"/>
</dbReference>
<evidence type="ECO:0000313" key="1">
    <source>
        <dbReference type="EMBL" id="MEE6260256.1"/>
    </source>
</evidence>
<gene>
    <name evidence="1" type="ORF">V1633_17345</name>
</gene>
<name>A0ABU7RV59_9ACTN</name>
<protein>
    <submittedName>
        <fullName evidence="1">Uncharacterized protein</fullName>
    </submittedName>
</protein>
<reference evidence="1 2" key="1">
    <citation type="submission" date="2024-01" db="EMBL/GenBank/DDBJ databases">
        <title>Genome insights into Plantactinospora sonchi sp. nov.</title>
        <authorList>
            <person name="Wang L."/>
        </authorList>
    </citation>
    <scope>NUCLEOTIDE SEQUENCE [LARGE SCALE GENOMIC DNA]</scope>
    <source>
        <strain evidence="1 2">NEAU-QY2</strain>
    </source>
</reference>
<dbReference type="EMBL" id="JAZGQK010000013">
    <property type="protein sequence ID" value="MEE6260256.1"/>
    <property type="molecule type" value="Genomic_DNA"/>
</dbReference>
<accession>A0ABU7RV59</accession>
<dbReference type="RefSeq" id="WP_331215377.1">
    <property type="nucleotide sequence ID" value="NZ_JAZGQK010000013.1"/>
</dbReference>
<organism evidence="1 2">
    <name type="scientific">Plantactinospora sonchi</name>
    <dbReference type="NCBI Taxonomy" id="1544735"/>
    <lineage>
        <taxon>Bacteria</taxon>
        <taxon>Bacillati</taxon>
        <taxon>Actinomycetota</taxon>
        <taxon>Actinomycetes</taxon>
        <taxon>Micromonosporales</taxon>
        <taxon>Micromonosporaceae</taxon>
        <taxon>Plantactinospora</taxon>
    </lineage>
</organism>
<keyword evidence="2" id="KW-1185">Reference proteome</keyword>